<feature type="transmembrane region" description="Helical" evidence="6">
    <location>
        <begin position="300"/>
        <end position="326"/>
    </location>
</feature>
<feature type="transmembrane region" description="Helical" evidence="6">
    <location>
        <begin position="143"/>
        <end position="165"/>
    </location>
</feature>
<feature type="transmembrane region" description="Helical" evidence="6">
    <location>
        <begin position="12"/>
        <end position="43"/>
    </location>
</feature>
<evidence type="ECO:0008006" key="9">
    <source>
        <dbReference type="Google" id="ProtNLM"/>
    </source>
</evidence>
<evidence type="ECO:0000256" key="5">
    <source>
        <dbReference type="ARBA" id="ARBA00023136"/>
    </source>
</evidence>
<feature type="transmembrane region" description="Helical" evidence="6">
    <location>
        <begin position="236"/>
        <end position="258"/>
    </location>
</feature>
<evidence type="ECO:0000256" key="2">
    <source>
        <dbReference type="ARBA" id="ARBA00009773"/>
    </source>
</evidence>
<dbReference type="Pfam" id="PF01594">
    <property type="entry name" value="AI-2E_transport"/>
    <property type="match status" value="1"/>
</dbReference>
<proteinExistence type="inferred from homology"/>
<evidence type="ECO:0000256" key="6">
    <source>
        <dbReference type="SAM" id="Phobius"/>
    </source>
</evidence>
<comment type="caution">
    <text evidence="7">The sequence shown here is derived from an EMBL/GenBank/DDBJ whole genome shotgun (WGS) entry which is preliminary data.</text>
</comment>
<keyword evidence="4 6" id="KW-1133">Transmembrane helix</keyword>
<dbReference type="GO" id="GO:0016020">
    <property type="term" value="C:membrane"/>
    <property type="evidence" value="ECO:0007669"/>
    <property type="project" value="UniProtKB-SubCell"/>
</dbReference>
<evidence type="ECO:0000313" key="7">
    <source>
        <dbReference type="EMBL" id="PIS43303.1"/>
    </source>
</evidence>
<dbReference type="PANTHER" id="PTHR21716:SF4">
    <property type="entry name" value="TRANSMEMBRANE PROTEIN 245"/>
    <property type="match status" value="1"/>
</dbReference>
<reference evidence="8" key="1">
    <citation type="submission" date="2017-09" db="EMBL/GenBank/DDBJ databases">
        <title>Depth-based differentiation of microbial function through sediment-hosted aquifers and enrichment of novel symbionts in the deep terrestrial subsurface.</title>
        <authorList>
            <person name="Probst A.J."/>
            <person name="Ladd B."/>
            <person name="Jarett J.K."/>
            <person name="Geller-Mcgrath D.E."/>
            <person name="Sieber C.M.K."/>
            <person name="Emerson J.B."/>
            <person name="Anantharaman K."/>
            <person name="Thomas B.C."/>
            <person name="Malmstrom R."/>
            <person name="Stieglmeier M."/>
            <person name="Klingl A."/>
            <person name="Woyke T."/>
            <person name="Ryan C.M."/>
            <person name="Banfield J.F."/>
        </authorList>
    </citation>
    <scope>NUCLEOTIDE SEQUENCE [LARGE SCALE GENOMIC DNA]</scope>
</reference>
<keyword evidence="3 6" id="KW-0812">Transmembrane</keyword>
<protein>
    <recommendedName>
        <fullName evidence="9">AI-2E family transporter</fullName>
    </recommendedName>
</protein>
<dbReference type="InterPro" id="IPR002549">
    <property type="entry name" value="AI-2E-like"/>
</dbReference>
<comment type="similarity">
    <text evidence="2">Belongs to the autoinducer-2 exporter (AI-2E) (TC 2.A.86) family.</text>
</comment>
<evidence type="ECO:0000256" key="4">
    <source>
        <dbReference type="ARBA" id="ARBA00022989"/>
    </source>
</evidence>
<feature type="transmembrane region" description="Helical" evidence="6">
    <location>
        <begin position="265"/>
        <end position="288"/>
    </location>
</feature>
<gene>
    <name evidence="7" type="ORF">COT23_01910</name>
</gene>
<keyword evidence="5 6" id="KW-0472">Membrane</keyword>
<comment type="subcellular location">
    <subcellularLocation>
        <location evidence="1">Membrane</location>
        <topology evidence="1">Multi-pass membrane protein</topology>
    </subcellularLocation>
</comment>
<dbReference type="AlphaFoldDB" id="A0A2H0Z008"/>
<dbReference type="Proteomes" id="UP000228687">
    <property type="component" value="Unassembled WGS sequence"/>
</dbReference>
<evidence type="ECO:0000313" key="8">
    <source>
        <dbReference type="Proteomes" id="UP000228687"/>
    </source>
</evidence>
<dbReference type="EMBL" id="PEXT01000041">
    <property type="protein sequence ID" value="PIS43303.1"/>
    <property type="molecule type" value="Genomic_DNA"/>
</dbReference>
<name>A0A2H0Z008_9BACT</name>
<evidence type="ECO:0000256" key="1">
    <source>
        <dbReference type="ARBA" id="ARBA00004141"/>
    </source>
</evidence>
<accession>A0A2H0Z008</accession>
<feature type="transmembrane region" description="Helical" evidence="6">
    <location>
        <begin position="200"/>
        <end position="224"/>
    </location>
</feature>
<organism evidence="7 8">
    <name type="scientific">Candidatus Kaiserbacteria bacterium CG08_land_8_20_14_0_20_50_21</name>
    <dbReference type="NCBI Taxonomy" id="1974604"/>
    <lineage>
        <taxon>Bacteria</taxon>
        <taxon>Candidatus Kaiseribacteriota</taxon>
    </lineage>
</organism>
<evidence type="ECO:0000256" key="3">
    <source>
        <dbReference type="ARBA" id="ARBA00022692"/>
    </source>
</evidence>
<sequence length="341" mass="36900">MDTHKLGNLPLFVLFIGISILLFFVFAPFFTVLSLAAVFAVLLHQPYEKLARMLGGWQGTAALCTVILTLVLFIVPLFFIGAQIFQETQSIYAGAHDGGLQYVRTIQSAIEIPIRQLFPGFVFDIHTYTGSVLSFISQNLGSLIYQTFSVLFGTFFMLLALFFFLRDGRGLLVSLAQASPLGKDVTNDLLKKMHQTVSSVMRGTLCIVLIRWLCIWVAFSLFGIPHAILWSSVGGIIGAIPGLGTPFAFIGAVAYLYLQGAILSAIGLALFGGAIVILVDNILTSYFFGKGLEVSPLFVLFSIIGGIIFFGPLGFILGPLVLSVFLSVIRAYGIGVDSVSS</sequence>
<dbReference type="PANTHER" id="PTHR21716">
    <property type="entry name" value="TRANSMEMBRANE PROTEIN"/>
    <property type="match status" value="1"/>
</dbReference>
<feature type="transmembrane region" description="Helical" evidence="6">
    <location>
        <begin position="55"/>
        <end position="80"/>
    </location>
</feature>